<dbReference type="Gene3D" id="2.30.30.940">
    <property type="match status" value="1"/>
</dbReference>
<proteinExistence type="inferred from homology"/>
<dbReference type="InterPro" id="IPR041451">
    <property type="entry name" value="RecD2_SH13"/>
</dbReference>
<dbReference type="InterPro" id="IPR029493">
    <property type="entry name" value="RecD2-like_HHH"/>
</dbReference>
<dbReference type="SUPFAM" id="SSF47781">
    <property type="entry name" value="RuvA domain 2-like"/>
    <property type="match status" value="1"/>
</dbReference>
<feature type="domain" description="ATP-dependent RecD2 DNA helicase-like helix-hairpin-helix" evidence="6">
    <location>
        <begin position="162"/>
        <end position="251"/>
    </location>
</feature>
<dbReference type="GO" id="GO:0006310">
    <property type="term" value="P:DNA recombination"/>
    <property type="evidence" value="ECO:0007669"/>
    <property type="project" value="InterPro"/>
</dbReference>
<dbReference type="GO" id="GO:0003677">
    <property type="term" value="F:DNA binding"/>
    <property type="evidence" value="ECO:0007669"/>
    <property type="project" value="UniProtKB-UniRule"/>
</dbReference>
<keyword evidence="3 9" id="KW-0378">Hydrolase</keyword>
<dbReference type="InterPro" id="IPR006345">
    <property type="entry name" value="RecD2"/>
</dbReference>
<dbReference type="NCBIfam" id="TIGR01448">
    <property type="entry name" value="recD_rel"/>
    <property type="match status" value="1"/>
</dbReference>
<dbReference type="GO" id="GO:0009338">
    <property type="term" value="C:exodeoxyribonuclease V complex"/>
    <property type="evidence" value="ECO:0007669"/>
    <property type="project" value="TreeGrafter"/>
</dbReference>
<dbReference type="GO" id="GO:0005524">
    <property type="term" value="F:ATP binding"/>
    <property type="evidence" value="ECO:0007669"/>
    <property type="project" value="UniProtKB-UniRule"/>
</dbReference>
<accession>A0A1E3H1H5</accession>
<feature type="compositionally biased region" description="Pro residues" evidence="4">
    <location>
        <begin position="1"/>
        <end position="10"/>
    </location>
</feature>
<dbReference type="AlphaFoldDB" id="A0A1E3H1H5"/>
<dbReference type="GO" id="GO:0043139">
    <property type="term" value="F:5'-3' DNA helicase activity"/>
    <property type="evidence" value="ECO:0007669"/>
    <property type="project" value="UniProtKB-UniRule"/>
</dbReference>
<dbReference type="InterPro" id="IPR050534">
    <property type="entry name" value="Coronavir_polyprotein_1ab"/>
</dbReference>
<dbReference type="InterPro" id="IPR010994">
    <property type="entry name" value="RuvA_2-like"/>
</dbReference>
<comment type="caution">
    <text evidence="9">The sequence shown here is derived from an EMBL/GenBank/DDBJ whole genome shotgun (WGS) entry which is preliminary data.</text>
</comment>
<evidence type="ECO:0000313" key="10">
    <source>
        <dbReference type="Proteomes" id="UP000094622"/>
    </source>
</evidence>
<evidence type="ECO:0000313" key="9">
    <source>
        <dbReference type="EMBL" id="ODN70170.1"/>
    </source>
</evidence>
<dbReference type="RefSeq" id="WP_069307103.1">
    <property type="nucleotide sequence ID" value="NZ_MCRJ01000059.1"/>
</dbReference>
<dbReference type="PATRIC" id="fig|1439726.3.peg.2632"/>
<organism evidence="9 10">
    <name type="scientific">Methylobrevis pamukkalensis</name>
    <dbReference type="NCBI Taxonomy" id="1439726"/>
    <lineage>
        <taxon>Bacteria</taxon>
        <taxon>Pseudomonadati</taxon>
        <taxon>Pseudomonadota</taxon>
        <taxon>Alphaproteobacteria</taxon>
        <taxon>Hyphomicrobiales</taxon>
        <taxon>Pleomorphomonadaceae</taxon>
        <taxon>Methylobrevis</taxon>
    </lineage>
</organism>
<feature type="domain" description="UvrD-like helicase C-terminal" evidence="5">
    <location>
        <begin position="662"/>
        <end position="710"/>
    </location>
</feature>
<keyword evidence="3 9" id="KW-0347">Helicase</keyword>
<comment type="function">
    <text evidence="3">DNA-dependent ATPase and ATP-dependent 5'-3' DNA helicase. Has no activity on blunt DNA or DNA with 3'-overhangs, requires at least 10 bases of 5'-ssDNA for helicase activity.</text>
</comment>
<dbReference type="InterPro" id="IPR055446">
    <property type="entry name" value="RecD2_N_OB"/>
</dbReference>
<feature type="binding site" evidence="3">
    <location>
        <begin position="367"/>
        <end position="371"/>
    </location>
    <ligand>
        <name>ATP</name>
        <dbReference type="ChEBI" id="CHEBI:30616"/>
    </ligand>
</feature>
<dbReference type="GO" id="GO:0016887">
    <property type="term" value="F:ATP hydrolysis activity"/>
    <property type="evidence" value="ECO:0007669"/>
    <property type="project" value="RHEA"/>
</dbReference>
<reference evidence="9 10" key="1">
    <citation type="submission" date="2016-07" db="EMBL/GenBank/DDBJ databases">
        <title>Draft Genome Sequence of Methylobrevis pamukkalensis PK2.</title>
        <authorList>
            <person name="Vasilenko O.V."/>
            <person name="Doronina N.V."/>
            <person name="Shmareva M.N."/>
            <person name="Tarlachkov S.V."/>
            <person name="Mustakhimov I."/>
            <person name="Trotsenko Y.A."/>
        </authorList>
    </citation>
    <scope>NUCLEOTIDE SEQUENCE [LARGE SCALE GENOMIC DNA]</scope>
    <source>
        <strain evidence="9 10">PK2</strain>
    </source>
</reference>
<dbReference type="CDD" id="cd17933">
    <property type="entry name" value="DEXSc_RecD-like"/>
    <property type="match status" value="1"/>
</dbReference>
<dbReference type="CDD" id="cd18809">
    <property type="entry name" value="SF1_C_RecD"/>
    <property type="match status" value="1"/>
</dbReference>
<dbReference type="SUPFAM" id="SSF52540">
    <property type="entry name" value="P-loop containing nucleoside triphosphate hydrolases"/>
    <property type="match status" value="2"/>
</dbReference>
<dbReference type="PANTHER" id="PTHR43788">
    <property type="entry name" value="DNA2/NAM7 HELICASE FAMILY MEMBER"/>
    <property type="match status" value="1"/>
</dbReference>
<dbReference type="OrthoDB" id="1826980at2"/>
<feature type="domain" description="ATP-dependent RecD2 DNA helicase SH3" evidence="7">
    <location>
        <begin position="583"/>
        <end position="645"/>
    </location>
</feature>
<dbReference type="PANTHER" id="PTHR43788:SF6">
    <property type="entry name" value="DNA HELICASE B"/>
    <property type="match status" value="1"/>
</dbReference>
<evidence type="ECO:0000256" key="2">
    <source>
        <dbReference type="ARBA" id="ARBA00022840"/>
    </source>
</evidence>
<dbReference type="Gene3D" id="3.40.50.300">
    <property type="entry name" value="P-loop containing nucleotide triphosphate hydrolases"/>
    <property type="match status" value="2"/>
</dbReference>
<evidence type="ECO:0000256" key="3">
    <source>
        <dbReference type="HAMAP-Rule" id="MF_01488"/>
    </source>
</evidence>
<dbReference type="InterPro" id="IPR027417">
    <property type="entry name" value="P-loop_NTPase"/>
</dbReference>
<keyword evidence="10" id="KW-1185">Reference proteome</keyword>
<dbReference type="InterPro" id="IPR027785">
    <property type="entry name" value="UvrD-like_helicase_C"/>
</dbReference>
<comment type="similarity">
    <text evidence="3">Belongs to the RecD family. RecD2 subfamily.</text>
</comment>
<keyword evidence="1 3" id="KW-0547">Nucleotide-binding</keyword>
<evidence type="ECO:0000259" key="5">
    <source>
        <dbReference type="Pfam" id="PF13538"/>
    </source>
</evidence>
<dbReference type="HAMAP" id="MF_01488">
    <property type="entry name" value="RecD2"/>
    <property type="match status" value="1"/>
</dbReference>
<dbReference type="Pfam" id="PF14520">
    <property type="entry name" value="HHH_5"/>
    <property type="match status" value="1"/>
</dbReference>
<dbReference type="Gene3D" id="1.10.150.20">
    <property type="entry name" value="5' to 3' exonuclease, C-terminal subdomain"/>
    <property type="match status" value="1"/>
</dbReference>
<keyword evidence="2 3" id="KW-0067">ATP-binding</keyword>
<dbReference type="GO" id="GO:0017116">
    <property type="term" value="F:single-stranded DNA helicase activity"/>
    <property type="evidence" value="ECO:0007669"/>
    <property type="project" value="TreeGrafter"/>
</dbReference>
<dbReference type="Proteomes" id="UP000094622">
    <property type="component" value="Unassembled WGS sequence"/>
</dbReference>
<sequence length="752" mass="79799">MTSTDSPPPASSGGAAPPGAEARARIDGTVDRVTFHNAENGFTVLKVRVAGQREPVSLVGHFPTIVAGEKLQAEGDWVTDRTHGLQFRAERVSTRPPTAREAIARYLGSGMVPGIGPAMAKRIVDKFGAKALEVIEKEPMRLLEVTGISRAGAQRIAQGWSEQQALRDLLTFLAERGVSTAHALRIHRQYGEKAREIVESDPFRLAREVRGIDFNGADAIATRFGLAHDAPGRIRAGFAFALEEAASDGHTGLPAGDLVERAARLLAVDEETVHAALEGAKAEGDLVETEVDGTTCLFGRRLADAEQAVAERIAALAAGRPPWRGFDLDAAAKAFQSRSGVALSASQRAALELVAGAKVSVVTGGPGVGKTTILDALLGLVGGGGRKIALAAPTGRAARRMSDQTGREAKTIHRLLEIDASNGDFRRGSGNALEADLVVIDEASMIDAGLMAALVVAIPDEAALVLVGDVDQLPSVGPGQILADIIASGAVPVARLTEIHRQAAESRIVVNAHRINHGEMPETTPAGETGDFYVVPMSSPEDGLAKVKEIVARRIPGRFGFDAMTEVQVLTPMQKGVLGARNLNLELAALLNPNAGTRIERGGLSYARGDRVMQIENDYDRDVFNGDMGRIVAIDREEDEVVVDFDGRQIKYASMALDALAPAYAITIHKSQGSEYPAIVIPLSGQHYPMLARNLIYTAVTRARRLVVVVGEARAIEIAVSGRNARRRWTRLRVLMRPGADAVGSAQAATPA</sequence>
<comment type="catalytic activity">
    <reaction evidence="3">
        <text>ATP + H2O = ADP + phosphate + H(+)</text>
        <dbReference type="Rhea" id="RHEA:13065"/>
        <dbReference type="ChEBI" id="CHEBI:15377"/>
        <dbReference type="ChEBI" id="CHEBI:15378"/>
        <dbReference type="ChEBI" id="CHEBI:30616"/>
        <dbReference type="ChEBI" id="CHEBI:43474"/>
        <dbReference type="ChEBI" id="CHEBI:456216"/>
        <dbReference type="EC" id="5.6.2.3"/>
    </reaction>
</comment>
<dbReference type="Pfam" id="PF23139">
    <property type="entry name" value="OB_YrrC"/>
    <property type="match status" value="1"/>
</dbReference>
<dbReference type="Pfam" id="PF13538">
    <property type="entry name" value="UvrD_C_2"/>
    <property type="match status" value="1"/>
</dbReference>
<dbReference type="EMBL" id="MCRJ01000059">
    <property type="protein sequence ID" value="ODN70170.1"/>
    <property type="molecule type" value="Genomic_DNA"/>
</dbReference>
<feature type="compositionally biased region" description="Low complexity" evidence="4">
    <location>
        <begin position="11"/>
        <end position="20"/>
    </location>
</feature>
<dbReference type="EC" id="5.6.2.3" evidence="3"/>
<gene>
    <name evidence="3 9" type="primary">recD2</name>
    <name evidence="9" type="ORF">A6302_02504</name>
</gene>
<dbReference type="Pfam" id="PF18335">
    <property type="entry name" value="SH3_13"/>
    <property type="match status" value="1"/>
</dbReference>
<evidence type="ECO:0000259" key="6">
    <source>
        <dbReference type="Pfam" id="PF14490"/>
    </source>
</evidence>
<keyword evidence="3" id="KW-0413">Isomerase</keyword>
<protein>
    <recommendedName>
        <fullName evidence="3">ATP-dependent RecD2 DNA helicase</fullName>
        <ecNumber evidence="3">5.6.2.3</ecNumber>
    </recommendedName>
    <alternativeName>
        <fullName evidence="3">DNA 5'-3' helicase subunit RecD2</fullName>
    </alternativeName>
</protein>
<dbReference type="Gene3D" id="1.10.10.2220">
    <property type="match status" value="1"/>
</dbReference>
<evidence type="ECO:0000256" key="1">
    <source>
        <dbReference type="ARBA" id="ARBA00022741"/>
    </source>
</evidence>
<keyword evidence="3" id="KW-0238">DNA-binding</keyword>
<dbReference type="Pfam" id="PF14490">
    <property type="entry name" value="HHH_RecD2"/>
    <property type="match status" value="1"/>
</dbReference>
<dbReference type="Pfam" id="PF13604">
    <property type="entry name" value="AAA_30"/>
    <property type="match status" value="1"/>
</dbReference>
<feature type="domain" description="ATP-dependent RecD2 DNA helicase OB-fold" evidence="8">
    <location>
        <begin position="25"/>
        <end position="97"/>
    </location>
</feature>
<name>A0A1E3H1H5_9HYPH</name>
<evidence type="ECO:0000259" key="7">
    <source>
        <dbReference type="Pfam" id="PF18335"/>
    </source>
</evidence>
<feature type="region of interest" description="Disordered" evidence="4">
    <location>
        <begin position="1"/>
        <end position="21"/>
    </location>
</feature>
<evidence type="ECO:0000259" key="8">
    <source>
        <dbReference type="Pfam" id="PF23139"/>
    </source>
</evidence>
<evidence type="ECO:0000256" key="4">
    <source>
        <dbReference type="SAM" id="MobiDB-lite"/>
    </source>
</evidence>